<keyword evidence="2 4" id="KW-0378">Hydrolase</keyword>
<dbReference type="SUPFAM" id="SSF51445">
    <property type="entry name" value="(Trans)glycosidases"/>
    <property type="match status" value="1"/>
</dbReference>
<dbReference type="PANTHER" id="PTHR31297">
    <property type="entry name" value="GLUCAN ENDO-1,6-BETA-GLUCOSIDASE B"/>
    <property type="match status" value="1"/>
</dbReference>
<evidence type="ECO:0000259" key="5">
    <source>
        <dbReference type="Pfam" id="PF00150"/>
    </source>
</evidence>
<dbReference type="InterPro" id="IPR017853">
    <property type="entry name" value="GH"/>
</dbReference>
<dbReference type="PROSITE" id="PS51257">
    <property type="entry name" value="PROKAR_LIPOPROTEIN"/>
    <property type="match status" value="1"/>
</dbReference>
<keyword evidence="1" id="KW-0732">Signal</keyword>
<keyword evidence="3 4" id="KW-0326">Glycosidase</keyword>
<dbReference type="Pfam" id="PF00150">
    <property type="entry name" value="Cellulase"/>
    <property type="match status" value="1"/>
</dbReference>
<dbReference type="GO" id="GO:0005576">
    <property type="term" value="C:extracellular region"/>
    <property type="evidence" value="ECO:0007669"/>
    <property type="project" value="TreeGrafter"/>
</dbReference>
<accession>A0A7V5UF24</accession>
<comment type="caution">
    <text evidence="6">The sequence shown here is derived from an EMBL/GenBank/DDBJ whole genome shotgun (WGS) entry which is preliminary data.</text>
</comment>
<comment type="similarity">
    <text evidence="4">Belongs to the glycosyl hydrolase 5 (cellulase A) family.</text>
</comment>
<evidence type="ECO:0000256" key="4">
    <source>
        <dbReference type="RuleBase" id="RU361153"/>
    </source>
</evidence>
<proteinExistence type="inferred from homology"/>
<dbReference type="AlphaFoldDB" id="A0A7V5UF24"/>
<name>A0A7V5UF24_CALAY</name>
<dbReference type="EMBL" id="DROD01000477">
    <property type="protein sequence ID" value="HHJ52962.1"/>
    <property type="molecule type" value="Genomic_DNA"/>
</dbReference>
<evidence type="ECO:0000256" key="2">
    <source>
        <dbReference type="ARBA" id="ARBA00022801"/>
    </source>
</evidence>
<dbReference type="GO" id="GO:0009986">
    <property type="term" value="C:cell surface"/>
    <property type="evidence" value="ECO:0007669"/>
    <property type="project" value="TreeGrafter"/>
</dbReference>
<dbReference type="Proteomes" id="UP000886124">
    <property type="component" value="Unassembled WGS sequence"/>
</dbReference>
<dbReference type="InterPro" id="IPR050386">
    <property type="entry name" value="Glycosyl_hydrolase_5"/>
</dbReference>
<organism evidence="6">
    <name type="scientific">Caldithrix abyssi</name>
    <dbReference type="NCBI Taxonomy" id="187145"/>
    <lineage>
        <taxon>Bacteria</taxon>
        <taxon>Pseudomonadati</taxon>
        <taxon>Calditrichota</taxon>
        <taxon>Calditrichia</taxon>
        <taxon>Calditrichales</taxon>
        <taxon>Calditrichaceae</taxon>
        <taxon>Caldithrix</taxon>
    </lineage>
</organism>
<gene>
    <name evidence="6" type="ORF">ENJ89_07185</name>
</gene>
<feature type="domain" description="Glycoside hydrolase family 5" evidence="5">
    <location>
        <begin position="51"/>
        <end position="289"/>
    </location>
</feature>
<evidence type="ECO:0000256" key="1">
    <source>
        <dbReference type="ARBA" id="ARBA00022729"/>
    </source>
</evidence>
<evidence type="ECO:0000313" key="6">
    <source>
        <dbReference type="EMBL" id="HHJ52962.1"/>
    </source>
</evidence>
<reference evidence="6" key="1">
    <citation type="journal article" date="2020" name="mSystems">
        <title>Genome- and Community-Level Interaction Insights into Carbon Utilization and Element Cycling Functions of Hydrothermarchaeota in Hydrothermal Sediment.</title>
        <authorList>
            <person name="Zhou Z."/>
            <person name="Liu Y."/>
            <person name="Xu W."/>
            <person name="Pan J."/>
            <person name="Luo Z.H."/>
            <person name="Li M."/>
        </authorList>
    </citation>
    <scope>NUCLEOTIDE SEQUENCE [LARGE SCALE GENOMIC DNA]</scope>
    <source>
        <strain evidence="6">HyVt-527</strain>
    </source>
</reference>
<evidence type="ECO:0000256" key="3">
    <source>
        <dbReference type="ARBA" id="ARBA00023295"/>
    </source>
</evidence>
<dbReference type="GO" id="GO:0008422">
    <property type="term" value="F:beta-glucosidase activity"/>
    <property type="evidence" value="ECO:0007669"/>
    <property type="project" value="TreeGrafter"/>
</dbReference>
<dbReference type="InterPro" id="IPR001547">
    <property type="entry name" value="Glyco_hydro_5"/>
</dbReference>
<protein>
    <recommendedName>
        <fullName evidence="5">Glycoside hydrolase family 5 domain-containing protein</fullName>
    </recommendedName>
</protein>
<sequence>MRIARPVRLKWWLLLAVAAVSVVACQTVLGRKNDAAEPIPPQQYVRLLGKGMNVDWAKTSRGISFYHKQAVRDFKSRGLGHVRIRIKNDPDENFLVHLDRVVDDCLSAGLIPILAYQGKGFKDSPDSTHLEQAVNWWRVVAQRYRHHSYLLSFDLLIEVSDALSEQTQVLNEFYRRAVTAIREVSPHRIIFISPSHRSNPYYLSELKIPDQHNGFLMAEWHFYASGPSRTNPEKLWTTGTESEKNLIRDKIEQAVAWQEETGILTWVGAWMPGNYNKGDDYSIEEQIEFATFLTCQLDRNSIPFAINADTKFYNRETNTWVQEREPVLNAILHPDCAETDDDR</sequence>
<dbReference type="GO" id="GO:0009251">
    <property type="term" value="P:glucan catabolic process"/>
    <property type="evidence" value="ECO:0007669"/>
    <property type="project" value="TreeGrafter"/>
</dbReference>
<dbReference type="PANTHER" id="PTHR31297:SF17">
    <property type="entry name" value="ENDOGLUCANASE"/>
    <property type="match status" value="1"/>
</dbReference>
<dbReference type="Gene3D" id="3.20.20.80">
    <property type="entry name" value="Glycosidases"/>
    <property type="match status" value="1"/>
</dbReference>